<dbReference type="Gene3D" id="2.160.20.70">
    <property type="match status" value="1"/>
</dbReference>
<dbReference type="PANTHER" id="PTHR34108">
    <property type="entry name" value="SEPTUM SITE-DETERMINING PROTEIN MINC"/>
    <property type="match status" value="1"/>
</dbReference>
<dbReference type="InterPro" id="IPR013033">
    <property type="entry name" value="MinC"/>
</dbReference>
<name>A0A0R2DFD9_9LACO</name>
<evidence type="ECO:0000259" key="7">
    <source>
        <dbReference type="Pfam" id="PF22642"/>
    </source>
</evidence>
<comment type="caution">
    <text evidence="8">The sequence shown here is derived from an EMBL/GenBank/DDBJ whole genome shotgun (WGS) entry which is preliminary data.</text>
</comment>
<dbReference type="InterPro" id="IPR055219">
    <property type="entry name" value="MinC_N_1"/>
</dbReference>
<gene>
    <name evidence="8" type="ORF">FC24_GL000527</name>
</gene>
<keyword evidence="4" id="KW-0131">Cell cycle</keyword>
<dbReference type="PANTHER" id="PTHR34108:SF1">
    <property type="entry name" value="SEPTUM SITE-DETERMINING PROTEIN MINC"/>
    <property type="match status" value="1"/>
</dbReference>
<sequence length="226" mass="24996">MADMQYVVLKGHQGGYQLTLKQNAAFSAIIDELKTLFKKLSQEQINGEKAAVGFNIDTQNRLLSVTEKQQVQALIEQYPQFQVERITADVISKTTAQTLKEQENIHLNRMVIRSGQEVKISGDVLFIGTVHPGGILRATGSIYSIGRIEGIVHAGFPASNTAIVVGDLSRASQVRIADSVDILADSKQKFTPRSVTYINDLHLLDYGELDQLKTIRPKLYNQIGEA</sequence>
<dbReference type="GO" id="GO:1901891">
    <property type="term" value="P:regulation of cell septum assembly"/>
    <property type="evidence" value="ECO:0007669"/>
    <property type="project" value="InterPro"/>
</dbReference>
<keyword evidence="9" id="KW-1185">Reference proteome</keyword>
<feature type="domain" description="Septum formation inhibitor MinC C-terminal" evidence="6">
    <location>
        <begin position="110"/>
        <end position="194"/>
    </location>
</feature>
<evidence type="ECO:0000313" key="9">
    <source>
        <dbReference type="Proteomes" id="UP000051638"/>
    </source>
</evidence>
<dbReference type="InterPro" id="IPR016098">
    <property type="entry name" value="CAP/MinC_C"/>
</dbReference>
<dbReference type="InterPro" id="IPR036145">
    <property type="entry name" value="MinC_C_sf"/>
</dbReference>
<evidence type="ECO:0000313" key="8">
    <source>
        <dbReference type="EMBL" id="KRM99257.1"/>
    </source>
</evidence>
<evidence type="ECO:0000256" key="3">
    <source>
        <dbReference type="ARBA" id="ARBA00023210"/>
    </source>
</evidence>
<dbReference type="PATRIC" id="fig|1423796.3.peg.543"/>
<dbReference type="GO" id="GO:0000917">
    <property type="term" value="P:division septum assembly"/>
    <property type="evidence" value="ECO:0007669"/>
    <property type="project" value="UniProtKB-KW"/>
</dbReference>
<keyword evidence="2 8" id="KW-0132">Cell division</keyword>
<proteinExistence type="inferred from homology"/>
<organism evidence="8 9">
    <name type="scientific">Loigolactobacillus rennini DSM 20253</name>
    <dbReference type="NCBI Taxonomy" id="1423796"/>
    <lineage>
        <taxon>Bacteria</taxon>
        <taxon>Bacillati</taxon>
        <taxon>Bacillota</taxon>
        <taxon>Bacilli</taxon>
        <taxon>Lactobacillales</taxon>
        <taxon>Lactobacillaceae</taxon>
        <taxon>Loigolactobacillus</taxon>
    </lineage>
</organism>
<feature type="domain" description="Septum site-determining protein MinC N-terminal" evidence="7">
    <location>
        <begin position="7"/>
        <end position="86"/>
    </location>
</feature>
<evidence type="ECO:0000259" key="6">
    <source>
        <dbReference type="Pfam" id="PF03775"/>
    </source>
</evidence>
<evidence type="ECO:0000256" key="5">
    <source>
        <dbReference type="ARBA" id="ARBA00046874"/>
    </source>
</evidence>
<evidence type="ECO:0000256" key="2">
    <source>
        <dbReference type="ARBA" id="ARBA00022618"/>
    </source>
</evidence>
<dbReference type="STRING" id="1423796.FC24_GL000527"/>
<evidence type="ECO:0000256" key="1">
    <source>
        <dbReference type="ARBA" id="ARBA00006291"/>
    </source>
</evidence>
<reference evidence="8 9" key="1">
    <citation type="journal article" date="2015" name="Genome Announc.">
        <title>Expanding the biotechnology potential of lactobacilli through comparative genomics of 213 strains and associated genera.</title>
        <authorList>
            <person name="Sun Z."/>
            <person name="Harris H.M."/>
            <person name="McCann A."/>
            <person name="Guo C."/>
            <person name="Argimon S."/>
            <person name="Zhang W."/>
            <person name="Yang X."/>
            <person name="Jeffery I.B."/>
            <person name="Cooney J.C."/>
            <person name="Kagawa T.F."/>
            <person name="Liu W."/>
            <person name="Song Y."/>
            <person name="Salvetti E."/>
            <person name="Wrobel A."/>
            <person name="Rasinkangas P."/>
            <person name="Parkhill J."/>
            <person name="Rea M.C."/>
            <person name="O'Sullivan O."/>
            <person name="Ritari J."/>
            <person name="Douillard F.P."/>
            <person name="Paul Ross R."/>
            <person name="Yang R."/>
            <person name="Briner A.E."/>
            <person name="Felis G.E."/>
            <person name="de Vos W.M."/>
            <person name="Barrangou R."/>
            <person name="Klaenhammer T.R."/>
            <person name="Caufield P.W."/>
            <person name="Cui Y."/>
            <person name="Zhang H."/>
            <person name="O'Toole P.W."/>
        </authorList>
    </citation>
    <scope>NUCLEOTIDE SEQUENCE [LARGE SCALE GENOMIC DNA]</scope>
    <source>
        <strain evidence="8 9">DSM 20253</strain>
    </source>
</reference>
<protein>
    <submittedName>
        <fullName evidence="8">Cell division inhibitor</fullName>
    </submittedName>
</protein>
<dbReference type="InterPro" id="IPR005526">
    <property type="entry name" value="Septum_form_inhib_MinC_C"/>
</dbReference>
<dbReference type="AlphaFoldDB" id="A0A0R2DFD9"/>
<comment type="subunit">
    <text evidence="5">Interacts with MinD and FtsZ.</text>
</comment>
<keyword evidence="3" id="KW-0717">Septation</keyword>
<dbReference type="Pfam" id="PF22642">
    <property type="entry name" value="MinC_N_1"/>
    <property type="match status" value="1"/>
</dbReference>
<dbReference type="EMBL" id="AYYI01000018">
    <property type="protein sequence ID" value="KRM99257.1"/>
    <property type="molecule type" value="Genomic_DNA"/>
</dbReference>
<dbReference type="Proteomes" id="UP000051638">
    <property type="component" value="Unassembled WGS sequence"/>
</dbReference>
<accession>A0A0R2DFD9</accession>
<dbReference type="Gene3D" id="3.30.160.540">
    <property type="match status" value="1"/>
</dbReference>
<evidence type="ECO:0000256" key="4">
    <source>
        <dbReference type="ARBA" id="ARBA00023306"/>
    </source>
</evidence>
<dbReference type="GO" id="GO:0000902">
    <property type="term" value="P:cell morphogenesis"/>
    <property type="evidence" value="ECO:0007669"/>
    <property type="project" value="InterPro"/>
</dbReference>
<dbReference type="SUPFAM" id="SSF63848">
    <property type="entry name" value="Cell-division inhibitor MinC, C-terminal domain"/>
    <property type="match status" value="1"/>
</dbReference>
<comment type="similarity">
    <text evidence="1">Belongs to the MinC family.</text>
</comment>
<dbReference type="Pfam" id="PF03775">
    <property type="entry name" value="MinC_C"/>
    <property type="match status" value="1"/>
</dbReference>